<evidence type="ECO:0000313" key="4">
    <source>
        <dbReference type="Proteomes" id="UP000050795"/>
    </source>
</evidence>
<keyword evidence="4" id="KW-1185">Reference proteome</keyword>
<dbReference type="InterPro" id="IPR023796">
    <property type="entry name" value="Serpin_dom"/>
</dbReference>
<dbReference type="SMART" id="SM00093">
    <property type="entry name" value="SERPIN"/>
    <property type="match status" value="1"/>
</dbReference>
<evidence type="ECO:0000259" key="3">
    <source>
        <dbReference type="SMART" id="SM00093"/>
    </source>
</evidence>
<dbReference type="InterPro" id="IPR036186">
    <property type="entry name" value="Serpin_sf"/>
</dbReference>
<accession>A0AA85IU96</accession>
<dbReference type="GO" id="GO:0004867">
    <property type="term" value="F:serine-type endopeptidase inhibitor activity"/>
    <property type="evidence" value="ECO:0007669"/>
    <property type="project" value="InterPro"/>
</dbReference>
<sequence length="388" mass="43592">MNILKSFTSFANNFYCNMLEKCPEKLENTFFSPFNIYTALGMVLSGCEKNTKVEMEKAMQLCGSLNYTETHDSIRDLLERCSQAEVGVEMILGNKLFTTVCAGVKEDFKQNLAEYYSAETEHVPFETDPEVCRKRINQWVSEKTKGKIEELLPFGSVARDTSIVVTATTYFKGEWESAFPEFKSHDSDFHKLDGSKMTVKLMFTESSFNIITLPHLNSRAVRIPFKDSMFTLLVILPDANDGLPNLLRLLSKGNTLSSIISSNNFEETKLELYLPRFKLKEGSSVSVKKILQGMGINDAFCPSSADFTRISESCRLCVSDVLHKAILEVDEKGAVAAAGTAVVMLRCSMARPVKPVPIFRVDHPFFISIVWNNSVPLFMGHITEPKED</sequence>
<evidence type="ECO:0000256" key="2">
    <source>
        <dbReference type="RuleBase" id="RU000411"/>
    </source>
</evidence>
<dbReference type="InterPro" id="IPR042178">
    <property type="entry name" value="Serpin_sf_1"/>
</dbReference>
<dbReference type="AlphaFoldDB" id="A0AA85IU96"/>
<evidence type="ECO:0000256" key="1">
    <source>
        <dbReference type="ARBA" id="ARBA00009500"/>
    </source>
</evidence>
<proteinExistence type="inferred from homology"/>
<protein>
    <recommendedName>
        <fullName evidence="3">Serpin domain-containing protein</fullName>
    </recommendedName>
</protein>
<dbReference type="WBParaSite" id="TREG1_122270.2">
    <property type="protein sequence ID" value="TREG1_122270.2"/>
    <property type="gene ID" value="TREG1_122270"/>
</dbReference>
<dbReference type="InterPro" id="IPR023795">
    <property type="entry name" value="Serpin_CS"/>
</dbReference>
<dbReference type="PANTHER" id="PTHR11461:SF211">
    <property type="entry name" value="GH10112P-RELATED"/>
    <property type="match status" value="1"/>
</dbReference>
<reference evidence="4" key="1">
    <citation type="submission" date="2022-06" db="EMBL/GenBank/DDBJ databases">
        <authorList>
            <person name="Berger JAMES D."/>
            <person name="Berger JAMES D."/>
        </authorList>
    </citation>
    <scope>NUCLEOTIDE SEQUENCE [LARGE SCALE GENOMIC DNA]</scope>
</reference>
<reference evidence="5" key="2">
    <citation type="submission" date="2023-11" db="UniProtKB">
        <authorList>
            <consortium name="WormBaseParasite"/>
        </authorList>
    </citation>
    <scope>IDENTIFICATION</scope>
</reference>
<dbReference type="GO" id="GO:0005615">
    <property type="term" value="C:extracellular space"/>
    <property type="evidence" value="ECO:0007669"/>
    <property type="project" value="InterPro"/>
</dbReference>
<organism evidence="4 5">
    <name type="scientific">Trichobilharzia regenti</name>
    <name type="common">Nasal bird schistosome</name>
    <dbReference type="NCBI Taxonomy" id="157069"/>
    <lineage>
        <taxon>Eukaryota</taxon>
        <taxon>Metazoa</taxon>
        <taxon>Spiralia</taxon>
        <taxon>Lophotrochozoa</taxon>
        <taxon>Platyhelminthes</taxon>
        <taxon>Trematoda</taxon>
        <taxon>Digenea</taxon>
        <taxon>Strigeidida</taxon>
        <taxon>Schistosomatoidea</taxon>
        <taxon>Schistosomatidae</taxon>
        <taxon>Trichobilharzia</taxon>
    </lineage>
</organism>
<evidence type="ECO:0000313" key="5">
    <source>
        <dbReference type="WBParaSite" id="TREG1_122270.2"/>
    </source>
</evidence>
<name>A0AA85IU96_TRIRE</name>
<dbReference type="SUPFAM" id="SSF56574">
    <property type="entry name" value="Serpins"/>
    <property type="match status" value="1"/>
</dbReference>
<dbReference type="Pfam" id="PF00079">
    <property type="entry name" value="Serpin"/>
    <property type="match status" value="1"/>
</dbReference>
<feature type="domain" description="Serpin" evidence="3">
    <location>
        <begin position="12"/>
        <end position="385"/>
    </location>
</feature>
<dbReference type="Proteomes" id="UP000050795">
    <property type="component" value="Unassembled WGS sequence"/>
</dbReference>
<dbReference type="Gene3D" id="2.30.39.10">
    <property type="entry name" value="Alpha-1-antitrypsin, domain 1"/>
    <property type="match status" value="1"/>
</dbReference>
<dbReference type="Gene3D" id="3.30.497.10">
    <property type="entry name" value="Antithrombin, subunit I, domain 2"/>
    <property type="match status" value="1"/>
</dbReference>
<dbReference type="InterPro" id="IPR000215">
    <property type="entry name" value="Serpin_fam"/>
</dbReference>
<comment type="similarity">
    <text evidence="1 2">Belongs to the serpin family.</text>
</comment>
<dbReference type="InterPro" id="IPR042185">
    <property type="entry name" value="Serpin_sf_2"/>
</dbReference>
<dbReference type="PROSITE" id="PS00284">
    <property type="entry name" value="SERPIN"/>
    <property type="match status" value="1"/>
</dbReference>
<dbReference type="PANTHER" id="PTHR11461">
    <property type="entry name" value="SERINE PROTEASE INHIBITOR, SERPIN"/>
    <property type="match status" value="1"/>
</dbReference>